<protein>
    <recommendedName>
        <fullName evidence="4">Secreted protein</fullName>
    </recommendedName>
</protein>
<feature type="chain" id="PRO_5041455468" description="Secreted protein" evidence="1">
    <location>
        <begin position="20"/>
        <end position="99"/>
    </location>
</feature>
<dbReference type="AlphaFoldDB" id="A0AA39U810"/>
<sequence>MEMLALILLIIASPPPGSCYLIWQTHVPLGCPVSPVQSCTSNNVNGQKTHAMTHHTTDISDTRGHQTAIIATTYSFLERPRLRSKVVHQRLTNEWFRRT</sequence>
<comment type="caution">
    <text evidence="2">The sequence shown here is derived from an EMBL/GenBank/DDBJ whole genome shotgun (WGS) entry which is preliminary data.</text>
</comment>
<proteinExistence type="predicted"/>
<accession>A0AA39U810</accession>
<dbReference type="Proteomes" id="UP001175227">
    <property type="component" value="Unassembled WGS sequence"/>
</dbReference>
<evidence type="ECO:0008006" key="4">
    <source>
        <dbReference type="Google" id="ProtNLM"/>
    </source>
</evidence>
<organism evidence="2 3">
    <name type="scientific">Armillaria novae-zelandiae</name>
    <dbReference type="NCBI Taxonomy" id="153914"/>
    <lineage>
        <taxon>Eukaryota</taxon>
        <taxon>Fungi</taxon>
        <taxon>Dikarya</taxon>
        <taxon>Basidiomycota</taxon>
        <taxon>Agaricomycotina</taxon>
        <taxon>Agaricomycetes</taxon>
        <taxon>Agaricomycetidae</taxon>
        <taxon>Agaricales</taxon>
        <taxon>Marasmiineae</taxon>
        <taxon>Physalacriaceae</taxon>
        <taxon>Armillaria</taxon>
    </lineage>
</organism>
<gene>
    <name evidence="2" type="ORF">IW261DRAFT_731485</name>
</gene>
<keyword evidence="3" id="KW-1185">Reference proteome</keyword>
<reference evidence="2" key="1">
    <citation type="submission" date="2023-06" db="EMBL/GenBank/DDBJ databases">
        <authorList>
            <consortium name="Lawrence Berkeley National Laboratory"/>
            <person name="Ahrendt S."/>
            <person name="Sahu N."/>
            <person name="Indic B."/>
            <person name="Wong-Bajracharya J."/>
            <person name="Merenyi Z."/>
            <person name="Ke H.-M."/>
            <person name="Monk M."/>
            <person name="Kocsube S."/>
            <person name="Drula E."/>
            <person name="Lipzen A."/>
            <person name="Balint B."/>
            <person name="Henrissat B."/>
            <person name="Andreopoulos B."/>
            <person name="Martin F.M."/>
            <person name="Harder C.B."/>
            <person name="Rigling D."/>
            <person name="Ford K.L."/>
            <person name="Foster G.D."/>
            <person name="Pangilinan J."/>
            <person name="Papanicolaou A."/>
            <person name="Barry K."/>
            <person name="LaButti K."/>
            <person name="Viragh M."/>
            <person name="Koriabine M."/>
            <person name="Yan M."/>
            <person name="Riley R."/>
            <person name="Champramary S."/>
            <person name="Plett K.L."/>
            <person name="Tsai I.J."/>
            <person name="Slot J."/>
            <person name="Sipos G."/>
            <person name="Plett J."/>
            <person name="Nagy L.G."/>
            <person name="Grigoriev I.V."/>
        </authorList>
    </citation>
    <scope>NUCLEOTIDE SEQUENCE</scope>
    <source>
        <strain evidence="2">ICMP 16352</strain>
    </source>
</reference>
<evidence type="ECO:0000313" key="3">
    <source>
        <dbReference type="Proteomes" id="UP001175227"/>
    </source>
</evidence>
<dbReference type="EMBL" id="JAUEPR010000038">
    <property type="protein sequence ID" value="KAK0472769.1"/>
    <property type="molecule type" value="Genomic_DNA"/>
</dbReference>
<feature type="signal peptide" evidence="1">
    <location>
        <begin position="1"/>
        <end position="19"/>
    </location>
</feature>
<name>A0AA39U810_9AGAR</name>
<evidence type="ECO:0000256" key="1">
    <source>
        <dbReference type="SAM" id="SignalP"/>
    </source>
</evidence>
<evidence type="ECO:0000313" key="2">
    <source>
        <dbReference type="EMBL" id="KAK0472769.1"/>
    </source>
</evidence>
<keyword evidence="1" id="KW-0732">Signal</keyword>